<keyword evidence="2" id="KW-1185">Reference proteome</keyword>
<protein>
    <submittedName>
        <fullName evidence="1">Uncharacterized protein</fullName>
    </submittedName>
</protein>
<dbReference type="HOGENOM" id="CLU_2606425_0_0_1"/>
<reference evidence="1 2" key="1">
    <citation type="submission" date="2014-04" db="EMBL/GenBank/DDBJ databases">
        <authorList>
            <consortium name="DOE Joint Genome Institute"/>
            <person name="Kuo A."/>
            <person name="Kohler A."/>
            <person name="Nagy L.G."/>
            <person name="Floudas D."/>
            <person name="Copeland A."/>
            <person name="Barry K.W."/>
            <person name="Cichocki N."/>
            <person name="Veneault-Fourrey C."/>
            <person name="LaButti K."/>
            <person name="Lindquist E.A."/>
            <person name="Lipzen A."/>
            <person name="Lundell T."/>
            <person name="Morin E."/>
            <person name="Murat C."/>
            <person name="Sun H."/>
            <person name="Tunlid A."/>
            <person name="Henrissat B."/>
            <person name="Grigoriev I.V."/>
            <person name="Hibbett D.S."/>
            <person name="Martin F."/>
            <person name="Nordberg H.P."/>
            <person name="Cantor M.N."/>
            <person name="Hua S.X."/>
        </authorList>
    </citation>
    <scope>NUCLEOTIDE SEQUENCE [LARGE SCALE GENOMIC DNA]</scope>
    <source>
        <strain evidence="1 2">LaAM-08-1</strain>
    </source>
</reference>
<organism evidence="1 2">
    <name type="scientific">Laccaria amethystina LaAM-08-1</name>
    <dbReference type="NCBI Taxonomy" id="1095629"/>
    <lineage>
        <taxon>Eukaryota</taxon>
        <taxon>Fungi</taxon>
        <taxon>Dikarya</taxon>
        <taxon>Basidiomycota</taxon>
        <taxon>Agaricomycotina</taxon>
        <taxon>Agaricomycetes</taxon>
        <taxon>Agaricomycetidae</taxon>
        <taxon>Agaricales</taxon>
        <taxon>Agaricineae</taxon>
        <taxon>Hydnangiaceae</taxon>
        <taxon>Laccaria</taxon>
    </lineage>
</organism>
<sequence>MRIRPIDSCPPLLPFTPTDDPNWPMASKRCCYCANWMRENDFIRSSGHVAYQSPGDDPIALVLAPTLFGDCCSHCGFIL</sequence>
<evidence type="ECO:0000313" key="1">
    <source>
        <dbReference type="EMBL" id="KIJ90058.1"/>
    </source>
</evidence>
<accession>A0A0C9WQP2</accession>
<dbReference type="Proteomes" id="UP000054477">
    <property type="component" value="Unassembled WGS sequence"/>
</dbReference>
<reference evidence="2" key="2">
    <citation type="submission" date="2015-01" db="EMBL/GenBank/DDBJ databases">
        <title>Evolutionary Origins and Diversification of the Mycorrhizal Mutualists.</title>
        <authorList>
            <consortium name="DOE Joint Genome Institute"/>
            <consortium name="Mycorrhizal Genomics Consortium"/>
            <person name="Kohler A."/>
            <person name="Kuo A."/>
            <person name="Nagy L.G."/>
            <person name="Floudas D."/>
            <person name="Copeland A."/>
            <person name="Barry K.W."/>
            <person name="Cichocki N."/>
            <person name="Veneault-Fourrey C."/>
            <person name="LaButti K."/>
            <person name="Lindquist E.A."/>
            <person name="Lipzen A."/>
            <person name="Lundell T."/>
            <person name="Morin E."/>
            <person name="Murat C."/>
            <person name="Riley R."/>
            <person name="Ohm R."/>
            <person name="Sun H."/>
            <person name="Tunlid A."/>
            <person name="Henrissat B."/>
            <person name="Grigoriev I.V."/>
            <person name="Hibbett D.S."/>
            <person name="Martin F."/>
        </authorList>
    </citation>
    <scope>NUCLEOTIDE SEQUENCE [LARGE SCALE GENOMIC DNA]</scope>
    <source>
        <strain evidence="2">LaAM-08-1</strain>
    </source>
</reference>
<evidence type="ECO:0000313" key="2">
    <source>
        <dbReference type="Proteomes" id="UP000054477"/>
    </source>
</evidence>
<name>A0A0C9WQP2_9AGAR</name>
<dbReference type="EMBL" id="KN839304">
    <property type="protein sequence ID" value="KIJ90058.1"/>
    <property type="molecule type" value="Genomic_DNA"/>
</dbReference>
<dbReference type="AlphaFoldDB" id="A0A0C9WQP2"/>
<gene>
    <name evidence="1" type="ORF">K443DRAFT_15560</name>
</gene>
<proteinExistence type="predicted"/>